<gene>
    <name evidence="1" type="ORF">Krac_7675</name>
</gene>
<proteinExistence type="predicted"/>
<name>D6TKT0_KTERA</name>
<sequence>MTENLNASGSATNAGIDYQQRVAAWLLVALLFGKDISRDFGGLNNNSPIKNVAFETNDSVDDLKAELNDKSVVYLQVKRSINLSTNVNSDFHKTMKQFIKQFVSHKHSKNYFVLATSSDTSSKVSKDLFKILESIRLNPHSAG</sequence>
<dbReference type="eggNOG" id="COG5635">
    <property type="taxonomic scope" value="Bacteria"/>
</dbReference>
<evidence type="ECO:0000313" key="2">
    <source>
        <dbReference type="Proteomes" id="UP000004508"/>
    </source>
</evidence>
<evidence type="ECO:0000313" key="1">
    <source>
        <dbReference type="EMBL" id="EFH86380.1"/>
    </source>
</evidence>
<accession>D6TKT0</accession>
<dbReference type="RefSeq" id="WP_007910653.1">
    <property type="nucleotide sequence ID" value="NZ_ADVG01000002.1"/>
</dbReference>
<dbReference type="Proteomes" id="UP000004508">
    <property type="component" value="Unassembled WGS sequence"/>
</dbReference>
<comment type="caution">
    <text evidence="1">The sequence shown here is derived from an EMBL/GenBank/DDBJ whole genome shotgun (WGS) entry which is preliminary data.</text>
</comment>
<dbReference type="OrthoDB" id="976443at2"/>
<keyword evidence="2" id="KW-1185">Reference proteome</keyword>
<dbReference type="AlphaFoldDB" id="D6TKT0"/>
<dbReference type="InParanoid" id="D6TKT0"/>
<protein>
    <recommendedName>
        <fullName evidence="3">Restriction endonuclease type IV Mrr domain-containing protein</fullName>
    </recommendedName>
</protein>
<evidence type="ECO:0008006" key="3">
    <source>
        <dbReference type="Google" id="ProtNLM"/>
    </source>
</evidence>
<organism evidence="1 2">
    <name type="scientific">Ktedonobacter racemifer DSM 44963</name>
    <dbReference type="NCBI Taxonomy" id="485913"/>
    <lineage>
        <taxon>Bacteria</taxon>
        <taxon>Bacillati</taxon>
        <taxon>Chloroflexota</taxon>
        <taxon>Ktedonobacteria</taxon>
        <taxon>Ktedonobacterales</taxon>
        <taxon>Ktedonobacteraceae</taxon>
        <taxon>Ktedonobacter</taxon>
    </lineage>
</organism>
<reference evidence="1 2" key="1">
    <citation type="journal article" date="2011" name="Stand. Genomic Sci.">
        <title>Non-contiguous finished genome sequence and contextual data of the filamentous soil bacterium Ktedonobacter racemifer type strain (SOSP1-21).</title>
        <authorList>
            <person name="Chang Y.J."/>
            <person name="Land M."/>
            <person name="Hauser L."/>
            <person name="Chertkov O."/>
            <person name="Del Rio T.G."/>
            <person name="Nolan M."/>
            <person name="Copeland A."/>
            <person name="Tice H."/>
            <person name="Cheng J.F."/>
            <person name="Lucas S."/>
            <person name="Han C."/>
            <person name="Goodwin L."/>
            <person name="Pitluck S."/>
            <person name="Ivanova N."/>
            <person name="Ovchinikova G."/>
            <person name="Pati A."/>
            <person name="Chen A."/>
            <person name="Palaniappan K."/>
            <person name="Mavromatis K."/>
            <person name="Liolios K."/>
            <person name="Brettin T."/>
            <person name="Fiebig A."/>
            <person name="Rohde M."/>
            <person name="Abt B."/>
            <person name="Goker M."/>
            <person name="Detter J.C."/>
            <person name="Woyke T."/>
            <person name="Bristow J."/>
            <person name="Eisen J.A."/>
            <person name="Markowitz V."/>
            <person name="Hugenholtz P."/>
            <person name="Kyrpides N.C."/>
            <person name="Klenk H.P."/>
            <person name="Lapidus A."/>
        </authorList>
    </citation>
    <scope>NUCLEOTIDE SEQUENCE [LARGE SCALE GENOMIC DNA]</scope>
    <source>
        <strain evidence="2">DSM 44963</strain>
    </source>
</reference>
<dbReference type="EMBL" id="ADVG01000002">
    <property type="protein sequence ID" value="EFH86380.1"/>
    <property type="molecule type" value="Genomic_DNA"/>
</dbReference>